<sequence>MARLRPEEPQDSASEDDSSVIEQKTRTVGFGGSEPSDSDAEESESSDGSQAPRRKAHHGAFFDTEALDDSASESDDGEGSDDSGDSDPYGSSGARAKPFWGHAVDGPRSFPQFMRLPIELRALIWHYFCDDLNVSHRVLEFFIRRNVRGKWLAFAGNSLLARTAASRAMLSVYHETRNLYLGRYPHVLDFYTEELKPATFPFNRDSDIVMISAGDIDDDLKDSGPYSYADGPDRFEIPGLSDRINHLGVELPLSRRSDADFIPYQYFLSMPNLKAVYPCFDIDDPQIHVSDLKWCFSDHAISCHADTEEIEPGFGEDLELIYVWHDPNAECNGEGDCATLTALTGPGSLNAFTGPGSLRKNLPDVDEDDYNDLSEEARVVWLKEMERLDAIMLCPMRLFSGYRHNHLLNVVRQARLPDGTLDEERLVWSEDDDVPEPDSFLDNYDSDGIDDATVPEPETDDDEGSGIEDDTLAMELGQGWAESSAGFSPVEGEIQTHDHSVYTIHDSSEEEETESMEEEEAASPPRSPTKRIRGRQIIEDDSDEDEAGDESVMEIAAPEPLRSKKRSRVILSDEEDEEEPAVQSRPAKRARPVVIDDDDEEEDEESDVEEVAQKTRGRGSSTRAPVVLSDSEEEESDDEDEDEPPKTLSLAERLRLHREANPIDDSEEGSRSEEDENDYTRGTDEDDSERGSDDLVLGMADDGEEDEDEEEDEYEDGYN</sequence>
<dbReference type="Pfam" id="PF20150">
    <property type="entry name" value="2EXR"/>
    <property type="match status" value="1"/>
</dbReference>
<comment type="caution">
    <text evidence="3">The sequence shown here is derived from an EMBL/GenBank/DDBJ whole genome shotgun (WGS) entry which is preliminary data.</text>
</comment>
<feature type="region of interest" description="Disordered" evidence="1">
    <location>
        <begin position="427"/>
        <end position="468"/>
    </location>
</feature>
<protein>
    <recommendedName>
        <fullName evidence="2">2EXR domain-containing protein</fullName>
    </recommendedName>
</protein>
<feature type="compositionally biased region" description="Acidic residues" evidence="1">
    <location>
        <begin position="539"/>
        <end position="552"/>
    </location>
</feature>
<feature type="compositionally biased region" description="Acidic residues" evidence="1">
    <location>
        <begin position="508"/>
        <end position="521"/>
    </location>
</feature>
<evidence type="ECO:0000256" key="1">
    <source>
        <dbReference type="SAM" id="MobiDB-lite"/>
    </source>
</evidence>
<dbReference type="AlphaFoldDB" id="A0A444S6W8"/>
<evidence type="ECO:0000313" key="3">
    <source>
        <dbReference type="EMBL" id="RXG49035.1"/>
    </source>
</evidence>
<evidence type="ECO:0000313" key="4">
    <source>
        <dbReference type="Proteomes" id="UP000288725"/>
    </source>
</evidence>
<accession>A0A444S6W8</accession>
<feature type="region of interest" description="Disordered" evidence="1">
    <location>
        <begin position="494"/>
        <end position="719"/>
    </location>
</feature>
<feature type="compositionally biased region" description="Acidic residues" evidence="1">
    <location>
        <begin position="65"/>
        <end position="85"/>
    </location>
</feature>
<organism evidence="3 4">
    <name type="scientific">Verticillium dahliae</name>
    <name type="common">Verticillium wilt</name>
    <dbReference type="NCBI Taxonomy" id="27337"/>
    <lineage>
        <taxon>Eukaryota</taxon>
        <taxon>Fungi</taxon>
        <taxon>Dikarya</taxon>
        <taxon>Ascomycota</taxon>
        <taxon>Pezizomycotina</taxon>
        <taxon>Sordariomycetes</taxon>
        <taxon>Hypocreomycetidae</taxon>
        <taxon>Glomerellales</taxon>
        <taxon>Plectosphaerellaceae</taxon>
        <taxon>Verticillium</taxon>
    </lineage>
</organism>
<name>A0A444S6W8_VERDA</name>
<feature type="compositionally biased region" description="Acidic residues" evidence="1">
    <location>
        <begin position="9"/>
        <end position="19"/>
    </location>
</feature>
<gene>
    <name evidence="3" type="ORF">VDGE_04733</name>
</gene>
<dbReference type="InterPro" id="IPR045518">
    <property type="entry name" value="2EXR"/>
</dbReference>
<feature type="compositionally biased region" description="Acidic residues" evidence="1">
    <location>
        <begin position="630"/>
        <end position="643"/>
    </location>
</feature>
<feature type="region of interest" description="Disordered" evidence="1">
    <location>
        <begin position="1"/>
        <end position="92"/>
    </location>
</feature>
<evidence type="ECO:0000259" key="2">
    <source>
        <dbReference type="Pfam" id="PF20150"/>
    </source>
</evidence>
<feature type="compositionally biased region" description="Acidic residues" evidence="1">
    <location>
        <begin position="701"/>
        <end position="719"/>
    </location>
</feature>
<proteinExistence type="predicted"/>
<feature type="compositionally biased region" description="Basic and acidic residues" evidence="1">
    <location>
        <begin position="668"/>
        <end position="693"/>
    </location>
</feature>
<dbReference type="Proteomes" id="UP000288725">
    <property type="component" value="Chromosome 3"/>
</dbReference>
<reference evidence="3 4" key="1">
    <citation type="submission" date="2018-12" db="EMBL/GenBank/DDBJ databases">
        <title>Genome of Verticillium dahliae isolate Getta Getta.</title>
        <authorList>
            <person name="Gardiner D.M."/>
        </authorList>
    </citation>
    <scope>NUCLEOTIDE SEQUENCE [LARGE SCALE GENOMIC DNA]</scope>
    <source>
        <strain evidence="3 4">Getta Getta</strain>
    </source>
</reference>
<feature type="compositionally biased region" description="Acidic residues" evidence="1">
    <location>
        <begin position="457"/>
        <end position="468"/>
    </location>
</feature>
<feature type="compositionally biased region" description="Acidic residues" evidence="1">
    <location>
        <begin position="595"/>
        <end position="610"/>
    </location>
</feature>
<feature type="compositionally biased region" description="Acidic residues" evidence="1">
    <location>
        <begin position="36"/>
        <end position="45"/>
    </location>
</feature>
<dbReference type="EMBL" id="RSDZ01000019">
    <property type="protein sequence ID" value="RXG49035.1"/>
    <property type="molecule type" value="Genomic_DNA"/>
</dbReference>
<feature type="domain" description="2EXR" evidence="2">
    <location>
        <begin position="110"/>
        <end position="209"/>
    </location>
</feature>
<feature type="compositionally biased region" description="Basic and acidic residues" evidence="1">
    <location>
        <begin position="652"/>
        <end position="661"/>
    </location>
</feature>